<proteinExistence type="inferred from homology"/>
<evidence type="ECO:0000256" key="6">
    <source>
        <dbReference type="ARBA" id="ARBA00023306"/>
    </source>
</evidence>
<dbReference type="GeneID" id="6751015"/>
<name>B3RN64_TRIAD</name>
<comment type="similarity">
    <text evidence="2">Belongs to the MAD1 family.</text>
</comment>
<dbReference type="Gene3D" id="3.30.457.60">
    <property type="match status" value="1"/>
</dbReference>
<feature type="coiled-coil region" evidence="7">
    <location>
        <begin position="68"/>
        <end position="95"/>
    </location>
</feature>
<dbReference type="AlphaFoldDB" id="B3RN64"/>
<gene>
    <name evidence="8" type="ORF">TRIADDRAFT_63616</name>
</gene>
<evidence type="ECO:0000256" key="3">
    <source>
        <dbReference type="ARBA" id="ARBA00022618"/>
    </source>
</evidence>
<dbReference type="Gene3D" id="6.10.250.90">
    <property type="match status" value="1"/>
</dbReference>
<dbReference type="SUPFAM" id="SSF75704">
    <property type="entry name" value="Mitotic arrest deficient-like 1, Mad1"/>
    <property type="match status" value="1"/>
</dbReference>
<dbReference type="STRING" id="10228.B3RN64"/>
<organism evidence="8 9">
    <name type="scientific">Trichoplax adhaerens</name>
    <name type="common">Trichoplax reptans</name>
    <dbReference type="NCBI Taxonomy" id="10228"/>
    <lineage>
        <taxon>Eukaryota</taxon>
        <taxon>Metazoa</taxon>
        <taxon>Placozoa</taxon>
        <taxon>Uniplacotomia</taxon>
        <taxon>Trichoplacea</taxon>
        <taxon>Trichoplacidae</taxon>
        <taxon>Trichoplax</taxon>
    </lineage>
</organism>
<evidence type="ECO:0000256" key="4">
    <source>
        <dbReference type="ARBA" id="ARBA00022776"/>
    </source>
</evidence>
<keyword evidence="6" id="KW-0131">Cell cycle</keyword>
<dbReference type="PhylomeDB" id="B3RN64"/>
<dbReference type="EMBL" id="DS985242">
    <property type="protein sequence ID" value="EDV27400.1"/>
    <property type="molecule type" value="Genomic_DNA"/>
</dbReference>
<dbReference type="GO" id="GO:0051301">
    <property type="term" value="P:cell division"/>
    <property type="evidence" value="ECO:0007669"/>
    <property type="project" value="UniProtKB-KW"/>
</dbReference>
<dbReference type="eggNOG" id="KOG4593">
    <property type="taxonomic scope" value="Eukaryota"/>
</dbReference>
<evidence type="ECO:0000256" key="7">
    <source>
        <dbReference type="SAM" id="Coils"/>
    </source>
</evidence>
<dbReference type="PANTHER" id="PTHR23168">
    <property type="entry name" value="MITOTIC SPINDLE ASSEMBLY CHECKPOINT PROTEIN MAD1 MITOTIC ARREST DEFICIENT-LIKE PROTEIN 1"/>
    <property type="match status" value="1"/>
</dbReference>
<dbReference type="Pfam" id="PF05557">
    <property type="entry name" value="MAD"/>
    <property type="match status" value="1"/>
</dbReference>
<evidence type="ECO:0000313" key="9">
    <source>
        <dbReference type="Proteomes" id="UP000009022"/>
    </source>
</evidence>
<dbReference type="InParanoid" id="B3RN64"/>
<dbReference type="KEGG" id="tad:TRIADDRAFT_63616"/>
<protein>
    <recommendedName>
        <fullName evidence="10">Spindle assembly checkpoint component MAD1</fullName>
    </recommendedName>
</protein>
<evidence type="ECO:0000313" key="8">
    <source>
        <dbReference type="EMBL" id="EDV27400.1"/>
    </source>
</evidence>
<keyword evidence="4" id="KW-0498">Mitosis</keyword>
<keyword evidence="9" id="KW-1185">Reference proteome</keyword>
<comment type="subcellular location">
    <subcellularLocation>
        <location evidence="1">Nucleus</location>
    </subcellularLocation>
</comment>
<dbReference type="GO" id="GO:0007094">
    <property type="term" value="P:mitotic spindle assembly checkpoint signaling"/>
    <property type="evidence" value="ECO:0007669"/>
    <property type="project" value="InterPro"/>
</dbReference>
<evidence type="ECO:0000256" key="1">
    <source>
        <dbReference type="ARBA" id="ARBA00004123"/>
    </source>
</evidence>
<dbReference type="PANTHER" id="PTHR23168:SF0">
    <property type="entry name" value="MITOTIC SPINDLE ASSEMBLY CHECKPOINT PROTEIN MAD1"/>
    <property type="match status" value="1"/>
</dbReference>
<dbReference type="OrthoDB" id="331602at2759"/>
<feature type="coiled-coil region" evidence="7">
    <location>
        <begin position="186"/>
        <end position="248"/>
    </location>
</feature>
<keyword evidence="7" id="KW-0175">Coiled coil</keyword>
<dbReference type="Gene3D" id="1.20.5.170">
    <property type="match status" value="1"/>
</dbReference>
<dbReference type="CTD" id="6751015"/>
<dbReference type="InterPro" id="IPR008672">
    <property type="entry name" value="Mad1"/>
</dbReference>
<reference evidence="8 9" key="1">
    <citation type="journal article" date="2008" name="Nature">
        <title>The Trichoplax genome and the nature of placozoans.</title>
        <authorList>
            <person name="Srivastava M."/>
            <person name="Begovic E."/>
            <person name="Chapman J."/>
            <person name="Putnam N.H."/>
            <person name="Hellsten U."/>
            <person name="Kawashima T."/>
            <person name="Kuo A."/>
            <person name="Mitros T."/>
            <person name="Salamov A."/>
            <person name="Carpenter M.L."/>
            <person name="Signorovitch A.Y."/>
            <person name="Moreno M.A."/>
            <person name="Kamm K."/>
            <person name="Grimwood J."/>
            <person name="Schmutz J."/>
            <person name="Shapiro H."/>
            <person name="Grigoriev I.V."/>
            <person name="Buss L.W."/>
            <person name="Schierwater B."/>
            <person name="Dellaporta S.L."/>
            <person name="Rokhsar D.S."/>
        </authorList>
    </citation>
    <scope>NUCLEOTIDE SEQUENCE [LARGE SCALE GENOMIC DNA]</scope>
    <source>
        <strain evidence="8 9">Grell-BS-1999</strain>
    </source>
</reference>
<dbReference type="GO" id="GO:0005634">
    <property type="term" value="C:nucleus"/>
    <property type="evidence" value="ECO:0007669"/>
    <property type="project" value="UniProtKB-SubCell"/>
</dbReference>
<sequence length="347" mass="40143">MAAFSKWKAIDENSKPMASQQNTAYEALVTKLATAQKDLLAFKERDGIRNVLNSFNADDICDQAASQLLKTEKDLEACYKRIEQLEAEVESQRTLRRIDNRDLKERTVHLETKSPSNTSSTEYDALREPWRSIRERLAILEREKVEWLEEKESYEGIKEKKHLQGYYDPLTTKIIHFRNNPAFLAAENRKLVLQQLRRECDRLKEIILGSESSNPSNLKILQKEIRELREQLANAEKFNQRLKEIVREKIKVFREACYILTGYRIDDIGENRYKLQSIYAEHPGDYLIFSIATGGKVNLLETDFLNTIADLLDKYVSAYNAIPALLSAVTMQLFNLQTIQLTSSDAL</sequence>
<keyword evidence="3" id="KW-0132">Cell division</keyword>
<keyword evidence="5" id="KW-0539">Nucleus</keyword>
<evidence type="ECO:0000256" key="2">
    <source>
        <dbReference type="ARBA" id="ARBA00008029"/>
    </source>
</evidence>
<evidence type="ECO:0008006" key="10">
    <source>
        <dbReference type="Google" id="ProtNLM"/>
    </source>
</evidence>
<evidence type="ECO:0000256" key="5">
    <source>
        <dbReference type="ARBA" id="ARBA00023242"/>
    </source>
</evidence>
<dbReference type="RefSeq" id="XP_002109234.1">
    <property type="nucleotide sequence ID" value="XM_002109198.1"/>
</dbReference>
<accession>B3RN64</accession>
<dbReference type="HOGENOM" id="CLU_800061_0_0_1"/>
<dbReference type="Proteomes" id="UP000009022">
    <property type="component" value="Unassembled WGS sequence"/>
</dbReference>